<feature type="chain" id="PRO_5004059129" evidence="9">
    <location>
        <begin position="25"/>
        <end position="537"/>
    </location>
</feature>
<dbReference type="AlphaFoldDB" id="M4TD00"/>
<reference evidence="12" key="1">
    <citation type="submission" date="2013-02" db="EMBL/GenBank/DDBJ databases">
        <authorList>
            <person name="Cross G.A.M."/>
            <person name="Kim H.-S."/>
            <person name="Wickstead B."/>
        </authorList>
    </citation>
    <scope>NUCLEOTIDE SEQUENCE</scope>
    <source>
        <strain evidence="12">Lister 427</strain>
    </source>
</reference>
<proteinExistence type="predicted"/>
<feature type="domain" description="Trypanosome variant surface glycoprotein A-type N-terminal" evidence="10">
    <location>
        <begin position="15"/>
        <end position="378"/>
    </location>
</feature>
<evidence type="ECO:0000259" key="10">
    <source>
        <dbReference type="Pfam" id="PF00913"/>
    </source>
</evidence>
<evidence type="ECO:0000259" key="11">
    <source>
        <dbReference type="Pfam" id="PF10659"/>
    </source>
</evidence>
<feature type="domain" description="Trypanosome variant surface glycoprotein C-terminal" evidence="11">
    <location>
        <begin position="411"/>
        <end position="536"/>
    </location>
</feature>
<evidence type="ECO:0000256" key="3">
    <source>
        <dbReference type="ARBA" id="ARBA00022475"/>
    </source>
</evidence>
<comment type="subcellular location">
    <subcellularLocation>
        <location evidence="2">Cell membrane</location>
        <topology evidence="2">Lipid-anchor</topology>
        <topology evidence="2">GPI-anchor</topology>
    </subcellularLocation>
</comment>
<dbReference type="VEuPathDB" id="TriTrypDB:Tb427_000084200"/>
<dbReference type="VEuPathDB" id="TriTrypDB:Tb927.5.5400"/>
<dbReference type="InterPro" id="IPR001812">
    <property type="entry name" value="Trypano_VSG_A_N_dom"/>
</dbReference>
<keyword evidence="9" id="KW-0732">Signal</keyword>
<dbReference type="SUPFAM" id="SSF58087">
    <property type="entry name" value="Variant surface glycoprotein (N-terminal domain)"/>
    <property type="match status" value="1"/>
</dbReference>
<dbReference type="GO" id="GO:0042783">
    <property type="term" value="P:symbiont-mediated evasion of host immune response"/>
    <property type="evidence" value="ECO:0007669"/>
    <property type="project" value="InterPro"/>
</dbReference>
<evidence type="ECO:0000256" key="2">
    <source>
        <dbReference type="ARBA" id="ARBA00004609"/>
    </source>
</evidence>
<feature type="signal peptide" evidence="9">
    <location>
        <begin position="1"/>
        <end position="24"/>
    </location>
</feature>
<accession>M4TD00</accession>
<dbReference type="Pfam" id="PF10659">
    <property type="entry name" value="Trypan_glycop_C"/>
    <property type="match status" value="1"/>
</dbReference>
<protein>
    <submittedName>
        <fullName evidence="12">Variant surface glycoprotein 320</fullName>
    </submittedName>
</protein>
<evidence type="ECO:0000256" key="6">
    <source>
        <dbReference type="ARBA" id="ARBA00023180"/>
    </source>
</evidence>
<evidence type="ECO:0000256" key="8">
    <source>
        <dbReference type="SAM" id="MobiDB-lite"/>
    </source>
</evidence>
<keyword evidence="3" id="KW-1003">Cell membrane</keyword>
<reference evidence="12" key="2">
    <citation type="journal article" date="2014" name="Mol. Biochem. Parasitol.">
        <title>Capturing the variant surface glycoprotein repertoire (the VSGnome) of Trypanosoma brucei Lister 427.</title>
        <authorList>
            <person name="Cross G.A."/>
            <person name="Kim H.S."/>
            <person name="Wickstead B."/>
        </authorList>
    </citation>
    <scope>NUCLEOTIDE SEQUENCE</scope>
    <source>
        <strain evidence="12">Lister 427</strain>
    </source>
</reference>
<evidence type="ECO:0000256" key="9">
    <source>
        <dbReference type="SAM" id="SignalP"/>
    </source>
</evidence>
<dbReference type="Gene3D" id="3.90.150.10">
    <property type="entry name" value="Variant Surface Glycoprotein, subunit A domain 1"/>
    <property type="match status" value="1"/>
</dbReference>
<feature type="region of interest" description="Disordered" evidence="8">
    <location>
        <begin position="450"/>
        <end position="469"/>
    </location>
</feature>
<dbReference type="Gene3D" id="4.10.110.20">
    <property type="entry name" value="Variant surface glycoprotein MITAT 1.2, VSG 221, C-terminal domain"/>
    <property type="match status" value="1"/>
</dbReference>
<organism evidence="12">
    <name type="scientific">Trypanosoma brucei</name>
    <dbReference type="NCBI Taxonomy" id="5691"/>
    <lineage>
        <taxon>Eukaryota</taxon>
        <taxon>Discoba</taxon>
        <taxon>Euglenozoa</taxon>
        <taxon>Kinetoplastea</taxon>
        <taxon>Metakinetoplastina</taxon>
        <taxon>Trypanosomatida</taxon>
        <taxon>Trypanosomatidae</taxon>
        <taxon>Trypanosoma</taxon>
    </lineage>
</organism>
<keyword evidence="7" id="KW-0449">Lipoprotein</keyword>
<keyword evidence="6" id="KW-0325">Glycoprotein</keyword>
<evidence type="ECO:0000256" key="1">
    <source>
        <dbReference type="ARBA" id="ARBA00002523"/>
    </source>
</evidence>
<dbReference type="Gene3D" id="1.10.470.10">
    <property type="entry name" value="Variant Surface Glycoprotein, subunit A, domain 2"/>
    <property type="match status" value="1"/>
</dbReference>
<evidence type="ECO:0000256" key="4">
    <source>
        <dbReference type="ARBA" id="ARBA00022622"/>
    </source>
</evidence>
<dbReference type="Pfam" id="PF00913">
    <property type="entry name" value="Trypan_glycop"/>
    <property type="match status" value="1"/>
</dbReference>
<comment type="function">
    <text evidence="1">VSG forms a coat on the surface of the parasite. The trypanosome evades the immune response of the host by expressing a series of antigenically distinct VSGs from an estimated 1000 VSG genes.</text>
</comment>
<keyword evidence="5" id="KW-0472">Membrane</keyword>
<dbReference type="GO" id="GO:0005886">
    <property type="term" value="C:plasma membrane"/>
    <property type="evidence" value="ECO:0007669"/>
    <property type="project" value="UniProtKB-SubCell"/>
</dbReference>
<evidence type="ECO:0000256" key="7">
    <source>
        <dbReference type="ARBA" id="ARBA00023288"/>
    </source>
</evidence>
<name>M4TD00_9TRYP</name>
<sequence length="537" mass="56467">MAQQALATLAALLIPKAFPEQASAAAGDSIKDTVWRPLCTVAGELAEAEAIRKQQLATSILTADKWLKDKLRLVVYYARQPTSSATVREPLVTAVPQMPTITANQLKSAADKAVTATAAGSYLQGRIAEFATIAASASSSSGTHGCLYSGGGSSAVEGPGRLPPCGTLNTFGRRPGTSRTVSDPQTIFDNLGTGTTDALQAGAPQNCALTKHNNPSLVWTQAVGAGVSYAGGAIILDVPGGTTKEAARPTKQSGKYAGDTLYANVGNALIEAADDATARGQAYTQYDVQQLKTNNAAREAAHHQLLKKTTKYDPNTDAGPVADKLAEIYKDSDKETDLKVWKDIKATQIPKKEFSDEDTGETPLSDIQTVDQLLKLLTRSIIAKNHEIIKLKADLAATQNTKAAANPEETCNKITQNDAAACNATKGCHFVESNDKGKKCTLTKEAAAEAAKESANKETEGKDGKNKDGKTCADFKTEAECNAAEGPKPTGKSKFCGWIGEDPSGGDKGFKCRSSSFLLNKQFALSVVSAAFAALLF</sequence>
<feature type="region of interest" description="Disordered" evidence="8">
    <location>
        <begin position="158"/>
        <end position="184"/>
    </location>
</feature>
<dbReference type="EMBL" id="KC613469">
    <property type="protein sequence ID" value="AGH60900.1"/>
    <property type="molecule type" value="Genomic_DNA"/>
</dbReference>
<dbReference type="InterPro" id="IPR019609">
    <property type="entry name" value="Variant_surf_glycoprt_trypan_C"/>
</dbReference>
<dbReference type="GO" id="GO:0098552">
    <property type="term" value="C:side of membrane"/>
    <property type="evidence" value="ECO:0007669"/>
    <property type="project" value="UniProtKB-KW"/>
</dbReference>
<evidence type="ECO:0000313" key="12">
    <source>
        <dbReference type="EMBL" id="AGH60900.1"/>
    </source>
</evidence>
<keyword evidence="4" id="KW-0336">GPI-anchor</keyword>
<evidence type="ECO:0000256" key="5">
    <source>
        <dbReference type="ARBA" id="ARBA00023136"/>
    </source>
</evidence>